<protein>
    <submittedName>
        <fullName evidence="1">Uncharacterized protein</fullName>
    </submittedName>
</protein>
<name>A0A645ADX8_9ZZZZ</name>
<gene>
    <name evidence="1" type="ORF">SDC9_98127</name>
</gene>
<sequence length="477" mass="52385">MRGLEHDARDRVVDAAACAGDLRARCVDDLFLRVVHQHHAGVHALADHRARRNGAVGVEQLHPVVVHDACAFGVVLAQPHHGAATVQRQHHQVVAVGAVDAPLLVRRDEVQRNLRVAVGLLAFHFVQRLQMHRWAIAHQTFAEVAHPRMVLIELLATGERAPWDQLMHVGVARVVADLFAFQPRPCWRADDLARLRLDVAEADLLVFAVQRQVHVITARLLAQCIPRLAGHMAVGFGRQHHHHFGGVDVADDARHALGHALFAYAAIEIAELPHFRLGVPADPLATIADLFHQRAQCGEALVHVRIVALDHRDLRCGLAGDKVALTALPVLHAIRLRHFGCGVVHDGREHHFLFHAQVAHAQLAEGLGEALVDLPIAARLPCRIDRSGQWVDERMHVAGVEVVLLIPGGCGQHDVGIQTGRAHAEVQRDQQIQLAFRPVGMPVHLLGLGILRPQILALHAVRGAQQVLEEVLMPLAR</sequence>
<comment type="caution">
    <text evidence="1">The sequence shown here is derived from an EMBL/GenBank/DDBJ whole genome shotgun (WGS) entry which is preliminary data.</text>
</comment>
<evidence type="ECO:0000313" key="1">
    <source>
        <dbReference type="EMBL" id="MPM51379.1"/>
    </source>
</evidence>
<proteinExistence type="predicted"/>
<organism evidence="1">
    <name type="scientific">bioreactor metagenome</name>
    <dbReference type="NCBI Taxonomy" id="1076179"/>
    <lineage>
        <taxon>unclassified sequences</taxon>
        <taxon>metagenomes</taxon>
        <taxon>ecological metagenomes</taxon>
    </lineage>
</organism>
<accession>A0A645ADX8</accession>
<dbReference type="EMBL" id="VSSQ01013387">
    <property type="protein sequence ID" value="MPM51379.1"/>
    <property type="molecule type" value="Genomic_DNA"/>
</dbReference>
<reference evidence="1" key="1">
    <citation type="submission" date="2019-08" db="EMBL/GenBank/DDBJ databases">
        <authorList>
            <person name="Kucharzyk K."/>
            <person name="Murdoch R.W."/>
            <person name="Higgins S."/>
            <person name="Loffler F."/>
        </authorList>
    </citation>
    <scope>NUCLEOTIDE SEQUENCE</scope>
</reference>
<dbReference type="AlphaFoldDB" id="A0A645ADX8"/>